<sequence>MFTGRRPTDEMFKDDFNLCNFVKMALPERLVEVVDSSLLLKEEETTASTRRRNYINNRCIECFEPEEGNVSFQNPSHISLKCLVSILEIGLACSDESPNERMSMED</sequence>
<keyword evidence="2" id="KW-1185">Reference proteome</keyword>
<dbReference type="EMBL" id="JXTC01001083">
    <property type="protein sequence ID" value="PON32723.1"/>
    <property type="molecule type" value="Genomic_DNA"/>
</dbReference>
<reference evidence="2" key="1">
    <citation type="submission" date="2016-06" db="EMBL/GenBank/DDBJ databases">
        <title>Parallel loss of symbiosis genes in relatives of nitrogen-fixing non-legume Parasponia.</title>
        <authorList>
            <person name="Van Velzen R."/>
            <person name="Holmer R."/>
            <person name="Bu F."/>
            <person name="Rutten L."/>
            <person name="Van Zeijl A."/>
            <person name="Liu W."/>
            <person name="Santuari L."/>
            <person name="Cao Q."/>
            <person name="Sharma T."/>
            <person name="Shen D."/>
            <person name="Roswanjaya Y."/>
            <person name="Wardhani T."/>
            <person name="Kalhor M.S."/>
            <person name="Jansen J."/>
            <person name="Van den Hoogen J."/>
            <person name="Gungor B."/>
            <person name="Hartog M."/>
            <person name="Hontelez J."/>
            <person name="Verver J."/>
            <person name="Yang W.-C."/>
            <person name="Schijlen E."/>
            <person name="Repin R."/>
            <person name="Schilthuizen M."/>
            <person name="Schranz E."/>
            <person name="Heidstra R."/>
            <person name="Miyata K."/>
            <person name="Fedorova E."/>
            <person name="Kohlen W."/>
            <person name="Bisseling T."/>
            <person name="Smit S."/>
            <person name="Geurts R."/>
        </authorList>
    </citation>
    <scope>NUCLEOTIDE SEQUENCE [LARGE SCALE GENOMIC DNA]</scope>
    <source>
        <strain evidence="2">cv. RG33-2</strain>
    </source>
</reference>
<dbReference type="InterPro" id="IPR051564">
    <property type="entry name" value="LRR_receptor-like_kinase"/>
</dbReference>
<protein>
    <submittedName>
        <fullName evidence="1">Uncharacterized protein</fullName>
    </submittedName>
</protein>
<comment type="caution">
    <text evidence="1">The sequence shown here is derived from an EMBL/GenBank/DDBJ whole genome shotgun (WGS) entry which is preliminary data.</text>
</comment>
<dbReference type="STRING" id="63057.A0A2P5A855"/>
<dbReference type="Proteomes" id="UP000237000">
    <property type="component" value="Unassembled WGS sequence"/>
</dbReference>
<dbReference type="AlphaFoldDB" id="A0A2P5A855"/>
<dbReference type="InParanoid" id="A0A2P5A855"/>
<dbReference type="PANTHER" id="PTHR48055:SF55">
    <property type="entry name" value="PROTEIN KINASE DOMAIN-CONTAINING PROTEIN"/>
    <property type="match status" value="1"/>
</dbReference>
<accession>A0A2P5A855</accession>
<dbReference type="Gene3D" id="1.10.510.10">
    <property type="entry name" value="Transferase(Phosphotransferase) domain 1"/>
    <property type="match status" value="1"/>
</dbReference>
<organism evidence="1 2">
    <name type="scientific">Trema orientale</name>
    <name type="common">Charcoal tree</name>
    <name type="synonym">Celtis orientalis</name>
    <dbReference type="NCBI Taxonomy" id="63057"/>
    <lineage>
        <taxon>Eukaryota</taxon>
        <taxon>Viridiplantae</taxon>
        <taxon>Streptophyta</taxon>
        <taxon>Embryophyta</taxon>
        <taxon>Tracheophyta</taxon>
        <taxon>Spermatophyta</taxon>
        <taxon>Magnoliopsida</taxon>
        <taxon>eudicotyledons</taxon>
        <taxon>Gunneridae</taxon>
        <taxon>Pentapetalae</taxon>
        <taxon>rosids</taxon>
        <taxon>fabids</taxon>
        <taxon>Rosales</taxon>
        <taxon>Cannabaceae</taxon>
        <taxon>Trema</taxon>
    </lineage>
</organism>
<evidence type="ECO:0000313" key="2">
    <source>
        <dbReference type="Proteomes" id="UP000237000"/>
    </source>
</evidence>
<proteinExistence type="predicted"/>
<feature type="non-terminal residue" evidence="1">
    <location>
        <position position="106"/>
    </location>
</feature>
<dbReference type="PANTHER" id="PTHR48055">
    <property type="entry name" value="LEUCINE-RICH REPEAT RECEPTOR PROTEIN KINASE EMS1"/>
    <property type="match status" value="1"/>
</dbReference>
<evidence type="ECO:0000313" key="1">
    <source>
        <dbReference type="EMBL" id="PON32723.1"/>
    </source>
</evidence>
<gene>
    <name evidence="1" type="ORF">TorRG33x02_355980</name>
</gene>
<dbReference type="GO" id="GO:0016020">
    <property type="term" value="C:membrane"/>
    <property type="evidence" value="ECO:0007669"/>
    <property type="project" value="TreeGrafter"/>
</dbReference>
<name>A0A2P5A855_TREOI</name>
<dbReference type="OrthoDB" id="1103805at2759"/>